<feature type="non-terminal residue" evidence="1">
    <location>
        <position position="1"/>
    </location>
</feature>
<proteinExistence type="predicted"/>
<dbReference type="Proteomes" id="UP000276991">
    <property type="component" value="Unassembled WGS sequence"/>
</dbReference>
<organism evidence="1 2">
    <name type="scientific">Acanthocheilonema viteae</name>
    <name type="common">Filarial nematode worm</name>
    <name type="synonym">Dipetalonema viteae</name>
    <dbReference type="NCBI Taxonomy" id="6277"/>
    <lineage>
        <taxon>Eukaryota</taxon>
        <taxon>Metazoa</taxon>
        <taxon>Ecdysozoa</taxon>
        <taxon>Nematoda</taxon>
        <taxon>Chromadorea</taxon>
        <taxon>Rhabditida</taxon>
        <taxon>Spirurina</taxon>
        <taxon>Spiruromorpha</taxon>
        <taxon>Filarioidea</taxon>
        <taxon>Onchocercidae</taxon>
        <taxon>Acanthocheilonema</taxon>
    </lineage>
</organism>
<keyword evidence="2" id="KW-1185">Reference proteome</keyword>
<dbReference type="STRING" id="6277.A0A498SMZ5"/>
<dbReference type="AlphaFoldDB" id="A0A498SMZ5"/>
<evidence type="ECO:0000313" key="1">
    <source>
        <dbReference type="EMBL" id="VBB33277.1"/>
    </source>
</evidence>
<dbReference type="Pfam" id="PF02995">
    <property type="entry name" value="DUF229"/>
    <property type="match status" value="1"/>
</dbReference>
<dbReference type="OrthoDB" id="413313at2759"/>
<dbReference type="EMBL" id="UPTC01002274">
    <property type="protein sequence ID" value="VBB33277.1"/>
    <property type="molecule type" value="Genomic_DNA"/>
</dbReference>
<protein>
    <submittedName>
        <fullName evidence="1">Uncharacterized protein</fullName>
    </submittedName>
</protein>
<dbReference type="InterPro" id="IPR004245">
    <property type="entry name" value="DUF229"/>
</dbReference>
<dbReference type="PANTHER" id="PTHR10974:SF6">
    <property type="entry name" value="PROTEIN CBG19234"/>
    <property type="match status" value="1"/>
</dbReference>
<dbReference type="PANTHER" id="PTHR10974">
    <property type="entry name" value="FI08016P-RELATED"/>
    <property type="match status" value="1"/>
</dbReference>
<evidence type="ECO:0000313" key="2">
    <source>
        <dbReference type="Proteomes" id="UP000276991"/>
    </source>
</evidence>
<gene>
    <name evidence="1" type="ORF">NAV_LOCUS8068</name>
</gene>
<dbReference type="GO" id="GO:0005615">
    <property type="term" value="C:extracellular space"/>
    <property type="evidence" value="ECO:0007669"/>
    <property type="project" value="TreeGrafter"/>
</dbReference>
<name>A0A498SMZ5_ACAVI</name>
<sequence>LTSNFDIHQTLKDITRAEFRRNRSYNDQKGRGVSLMDEVVSKERTCEDAGIPENFCLCMERRSLHRLNRQIFTSTEFKNLIELAKNNIANNDCLDVKHLQVLSKKVDVYAINQMVRHGLRDQADWPKIQNKQAELEIMYFEINVTVPIIMQNSTNRRISVLFRIKHYVRAGEYILVDDPYVYHDDFGCATKKLQAFCSRCN</sequence>
<accession>A0A498SMZ5</accession>
<reference evidence="1 2" key="1">
    <citation type="submission" date="2018-08" db="EMBL/GenBank/DDBJ databases">
        <authorList>
            <person name="Laetsch R D."/>
            <person name="Stevens L."/>
            <person name="Kumar S."/>
            <person name="Blaxter L. M."/>
        </authorList>
    </citation>
    <scope>NUCLEOTIDE SEQUENCE [LARGE SCALE GENOMIC DNA]</scope>
</reference>